<accession>C3ZM08</accession>
<protein>
    <recommendedName>
        <fullName evidence="3">EamA domain-containing protein</fullName>
    </recommendedName>
</protein>
<dbReference type="PANTHER" id="PTHR22911:SF137">
    <property type="entry name" value="SOLUTE CARRIER FAMILY 35 MEMBER G2-RELATED"/>
    <property type="match status" value="1"/>
</dbReference>
<proteinExistence type="predicted"/>
<dbReference type="EMBL" id="GG666643">
    <property type="protein sequence ID" value="EEN46419.1"/>
    <property type="molecule type" value="Genomic_DNA"/>
</dbReference>
<keyword evidence="2" id="KW-0812">Transmembrane</keyword>
<dbReference type="GO" id="GO:0016020">
    <property type="term" value="C:membrane"/>
    <property type="evidence" value="ECO:0007669"/>
    <property type="project" value="InterPro"/>
</dbReference>
<gene>
    <name evidence="4" type="ORF">BRAFLDRAFT_65224</name>
</gene>
<name>C3ZM08_BRAFL</name>
<feature type="transmembrane region" description="Helical" evidence="2">
    <location>
        <begin position="252"/>
        <end position="274"/>
    </location>
</feature>
<feature type="transmembrane region" description="Helical" evidence="2">
    <location>
        <begin position="280"/>
        <end position="301"/>
    </location>
</feature>
<organism>
    <name type="scientific">Branchiostoma floridae</name>
    <name type="common">Florida lancelet</name>
    <name type="synonym">Amphioxus</name>
    <dbReference type="NCBI Taxonomy" id="7739"/>
    <lineage>
        <taxon>Eukaryota</taxon>
        <taxon>Metazoa</taxon>
        <taxon>Chordata</taxon>
        <taxon>Cephalochordata</taxon>
        <taxon>Leptocardii</taxon>
        <taxon>Amphioxiformes</taxon>
        <taxon>Branchiostomatidae</taxon>
        <taxon>Branchiostoma</taxon>
    </lineage>
</organism>
<feature type="transmembrane region" description="Helical" evidence="2">
    <location>
        <begin position="465"/>
        <end position="482"/>
    </location>
</feature>
<dbReference type="SUPFAM" id="SSF103481">
    <property type="entry name" value="Multidrug resistance efflux transporter EmrE"/>
    <property type="match status" value="2"/>
</dbReference>
<feature type="region of interest" description="Disordered" evidence="1">
    <location>
        <begin position="138"/>
        <end position="166"/>
    </location>
</feature>
<feature type="transmembrane region" description="Helical" evidence="2">
    <location>
        <begin position="337"/>
        <end position="355"/>
    </location>
</feature>
<evidence type="ECO:0000256" key="1">
    <source>
        <dbReference type="SAM" id="MobiDB-lite"/>
    </source>
</evidence>
<feature type="transmembrane region" description="Helical" evidence="2">
    <location>
        <begin position="221"/>
        <end position="240"/>
    </location>
</feature>
<evidence type="ECO:0000256" key="2">
    <source>
        <dbReference type="SAM" id="Phobius"/>
    </source>
</evidence>
<feature type="transmembrane region" description="Helical" evidence="2">
    <location>
        <begin position="188"/>
        <end position="209"/>
    </location>
</feature>
<dbReference type="AlphaFoldDB" id="C3ZM08"/>
<sequence length="503" mass="54624">MFVPGSSKTVPKTLAYNATVSTDTPWTPISSRAITLLGPLERAAASGRRMTNESCFTCVDVVASMAIPTATRTTPIALQRMPPVSMTPTRSFRKMYPTQQVESGISPWMTPTARPGAKKMKDMNVKMVPKLLMTADRNRTQSQHEATPVSECETPGPQNNDMATTTTDDQETTETFSFLKTEVHLRSVASLVLSVSYALLAALAAHFMALSSQAGVPGLQLLFVMQLAELLCVLVVLPCFRPRLTAEDTLQGMILFLSAVIDNLGTILTFMSYIYVVPGLAVGVIQGLIPFSTTCVGYIFLKEHVGVIDSCCILCSVAGVVLVVVGMVMSAASSTHVQWLTVAILLPFAAAFFEGPNNVITRFLIDVQGVSILTDTFYTQLLGTALLLPGTFIFETPRWTMSAPTIAYVIGLCLCDFFSVLSLKLVLKLEKAGVAAVFMTLVIPFTILLDYLFQSHVHGPMELGGITLVVLGTAVVGGHSWWGHRQEMRRNDLLETMNFDKST</sequence>
<evidence type="ECO:0000313" key="4">
    <source>
        <dbReference type="EMBL" id="EEN46419.1"/>
    </source>
</evidence>
<keyword evidence="2" id="KW-1133">Transmembrane helix</keyword>
<reference evidence="4" key="1">
    <citation type="journal article" date="2008" name="Nature">
        <title>The amphioxus genome and the evolution of the chordate karyotype.</title>
        <authorList>
            <consortium name="US DOE Joint Genome Institute (JGI-PGF)"/>
            <person name="Putnam N.H."/>
            <person name="Butts T."/>
            <person name="Ferrier D.E.K."/>
            <person name="Furlong R.F."/>
            <person name="Hellsten U."/>
            <person name="Kawashima T."/>
            <person name="Robinson-Rechavi M."/>
            <person name="Shoguchi E."/>
            <person name="Terry A."/>
            <person name="Yu J.-K."/>
            <person name="Benito-Gutierrez E.L."/>
            <person name="Dubchak I."/>
            <person name="Garcia-Fernandez J."/>
            <person name="Gibson-Brown J.J."/>
            <person name="Grigoriev I.V."/>
            <person name="Horton A.C."/>
            <person name="de Jong P.J."/>
            <person name="Jurka J."/>
            <person name="Kapitonov V.V."/>
            <person name="Kohara Y."/>
            <person name="Kuroki Y."/>
            <person name="Lindquist E."/>
            <person name="Lucas S."/>
            <person name="Osoegawa K."/>
            <person name="Pennacchio L.A."/>
            <person name="Salamov A.A."/>
            <person name="Satou Y."/>
            <person name="Sauka-Spengler T."/>
            <person name="Schmutz J."/>
            <person name="Shin-I T."/>
            <person name="Toyoda A."/>
            <person name="Bronner-Fraser M."/>
            <person name="Fujiyama A."/>
            <person name="Holland L.Z."/>
            <person name="Holland P.W.H."/>
            <person name="Satoh N."/>
            <person name="Rokhsar D.S."/>
        </authorList>
    </citation>
    <scope>NUCLEOTIDE SEQUENCE [LARGE SCALE GENOMIC DNA]</scope>
    <source>
        <strain evidence="4">S238N-H82</strain>
        <tissue evidence="4">Testes</tissue>
    </source>
</reference>
<keyword evidence="2" id="KW-0472">Membrane</keyword>
<dbReference type="PANTHER" id="PTHR22911">
    <property type="entry name" value="ACYL-MALONYL CONDENSING ENZYME-RELATED"/>
    <property type="match status" value="1"/>
</dbReference>
<feature type="transmembrane region" description="Helical" evidence="2">
    <location>
        <begin position="434"/>
        <end position="453"/>
    </location>
</feature>
<feature type="transmembrane region" description="Helical" evidence="2">
    <location>
        <begin position="406"/>
        <end position="427"/>
    </location>
</feature>
<feature type="transmembrane region" description="Helical" evidence="2">
    <location>
        <begin position="313"/>
        <end position="331"/>
    </location>
</feature>
<dbReference type="Pfam" id="PF00892">
    <property type="entry name" value="EamA"/>
    <property type="match status" value="1"/>
</dbReference>
<dbReference type="InterPro" id="IPR000620">
    <property type="entry name" value="EamA_dom"/>
</dbReference>
<dbReference type="InParanoid" id="C3ZM08"/>
<feature type="domain" description="EamA" evidence="3">
    <location>
        <begin position="343"/>
        <end position="476"/>
    </location>
</feature>
<feature type="transmembrane region" description="Helical" evidence="2">
    <location>
        <begin position="376"/>
        <end position="394"/>
    </location>
</feature>
<dbReference type="InterPro" id="IPR037185">
    <property type="entry name" value="EmrE-like"/>
</dbReference>
<evidence type="ECO:0000259" key="3">
    <source>
        <dbReference type="Pfam" id="PF00892"/>
    </source>
</evidence>